<dbReference type="InterPro" id="IPR015267">
    <property type="entry name" value="PPP4R2"/>
</dbReference>
<feature type="compositionally biased region" description="Low complexity" evidence="2">
    <location>
        <begin position="268"/>
        <end position="292"/>
    </location>
</feature>
<feature type="compositionally biased region" description="Basic and acidic residues" evidence="2">
    <location>
        <begin position="420"/>
        <end position="438"/>
    </location>
</feature>
<accession>A0ABN7JAV0</accession>
<feature type="region of interest" description="Disordered" evidence="2">
    <location>
        <begin position="372"/>
        <end position="503"/>
    </location>
</feature>
<gene>
    <name evidence="3" type="ORF">JKIAZH3_G7140</name>
</gene>
<comment type="similarity">
    <text evidence="1">Belongs to the PPP4R2 family.</text>
</comment>
<feature type="compositionally biased region" description="Low complexity" evidence="2">
    <location>
        <begin position="155"/>
        <end position="193"/>
    </location>
</feature>
<feature type="compositionally biased region" description="Low complexity" evidence="2">
    <location>
        <begin position="468"/>
        <end position="488"/>
    </location>
</feature>
<protein>
    <submittedName>
        <fullName evidence="3">Uncharacterized protein</fullName>
    </submittedName>
</protein>
<feature type="region of interest" description="Disordered" evidence="2">
    <location>
        <begin position="268"/>
        <end position="350"/>
    </location>
</feature>
<feature type="compositionally biased region" description="Basic and acidic residues" evidence="2">
    <location>
        <begin position="663"/>
        <end position="677"/>
    </location>
</feature>
<dbReference type="PANTHER" id="PTHR16487">
    <property type="entry name" value="PPP4R2-RELATED PROTEIN"/>
    <property type="match status" value="1"/>
</dbReference>
<dbReference type="EMBL" id="CAJHJG010006911">
    <property type="protein sequence ID" value="CAD6960788.1"/>
    <property type="molecule type" value="Genomic_DNA"/>
</dbReference>
<dbReference type="Proteomes" id="UP000836402">
    <property type="component" value="Unassembled WGS sequence"/>
</dbReference>
<sequence length="677" mass="70095">MTDTAAAAAAIESASTLVENEVDRLHAPATVYLTKLAHFPYSDQTHTPALQHIADTDTWPPHGPAWDDDLRIAIQHRLLSAFRAYPAPHEVQPELHRAAPLIPLLLQRHQQQIQHAHQQQLAAQIANNAGPAAAAAAAAAGRSGLIGPPPPHMGPSPAGGTDAGPVPVAAAATGAGTGTEGAPPSAGPPNSGSTEAGLGLDPGAADTSTSSAVEAAQSALASRFVSASTLDAAASALNISPADLSSFYPSKRHLHHFHLVQQQQHLQLQQQQQQQEQQQRQQSAVQASQESSPTPINAPTGPPSAVVPSQVFAEPSSETPNHTAGPSSSALHNNNSSARPPGTGPPLYAPQIPIKQAEVMLYQLFSTSFSLEPARTKQEDEDEKKGGTGASREADDAKMEDVGKDEKATAGVGEAVSEAEEVKGKAEAEAEAKAEAEKTAGPSSATSGPSAPVKEDEQMDTDPGPARPTSGSEATSTTTTTAPAEPSAVGPRPSDLPPTHSSTSISTLGFDFTTNTSPLPILDASTPLFVHSPPFTIQRLAELALEPRRHHASLTKFMYALERVLRVTARWDAVRQTVAASAVSAVDGEKVEEEVEAPPSSSIPAAPLPAMEGVATVLPVNANAVADATQTMANVSPAIVPASASATNSNSGSVATPTATAERTIKRMRSERSLKKR</sequence>
<name>A0ABN7JAV0_9BASI</name>
<feature type="region of interest" description="Disordered" evidence="2">
    <location>
        <begin position="643"/>
        <end position="677"/>
    </location>
</feature>
<evidence type="ECO:0000313" key="3">
    <source>
        <dbReference type="EMBL" id="CAD6960788.1"/>
    </source>
</evidence>
<evidence type="ECO:0000256" key="1">
    <source>
        <dbReference type="ARBA" id="ARBA00009207"/>
    </source>
</evidence>
<keyword evidence="4" id="KW-1185">Reference proteome</keyword>
<feature type="region of interest" description="Disordered" evidence="2">
    <location>
        <begin position="143"/>
        <end position="210"/>
    </location>
</feature>
<feature type="compositionally biased region" description="Low complexity" evidence="2">
    <location>
        <begin position="327"/>
        <end position="338"/>
    </location>
</feature>
<feature type="compositionally biased region" description="Polar residues" evidence="2">
    <location>
        <begin position="316"/>
        <end position="326"/>
    </location>
</feature>
<feature type="compositionally biased region" description="Basic and acidic residues" evidence="2">
    <location>
        <begin position="374"/>
        <end position="408"/>
    </location>
</feature>
<reference evidence="3" key="1">
    <citation type="submission" date="2020-10" db="EMBL/GenBank/DDBJ databases">
        <authorList>
            <person name="Sedaghatjoo S."/>
        </authorList>
    </citation>
    <scope>NUCLEOTIDE SEQUENCE</scope>
    <source>
        <strain evidence="3">AZH3</strain>
    </source>
</reference>
<organism evidence="3 4">
    <name type="scientific">Tilletia caries</name>
    <name type="common">wheat bunt fungus</name>
    <dbReference type="NCBI Taxonomy" id="13290"/>
    <lineage>
        <taxon>Eukaryota</taxon>
        <taxon>Fungi</taxon>
        <taxon>Dikarya</taxon>
        <taxon>Basidiomycota</taxon>
        <taxon>Ustilaginomycotina</taxon>
        <taxon>Exobasidiomycetes</taxon>
        <taxon>Tilletiales</taxon>
        <taxon>Tilletiaceae</taxon>
        <taxon>Tilletia</taxon>
    </lineage>
</organism>
<dbReference type="PANTHER" id="PTHR16487:SF0">
    <property type="entry name" value="PROTEIN PHOSPHATASE 4 REGULATORY SUBUNIT 2-RELATED"/>
    <property type="match status" value="1"/>
</dbReference>
<evidence type="ECO:0000256" key="2">
    <source>
        <dbReference type="SAM" id="MobiDB-lite"/>
    </source>
</evidence>
<proteinExistence type="inferred from homology"/>
<feature type="compositionally biased region" description="Low complexity" evidence="2">
    <location>
        <begin position="643"/>
        <end position="656"/>
    </location>
</feature>
<feature type="compositionally biased region" description="Low complexity" evidence="2">
    <location>
        <begin position="439"/>
        <end position="452"/>
    </location>
</feature>
<evidence type="ECO:0000313" key="4">
    <source>
        <dbReference type="Proteomes" id="UP000836402"/>
    </source>
</evidence>
<dbReference type="Pfam" id="PF09184">
    <property type="entry name" value="PPP4R2"/>
    <property type="match status" value="1"/>
</dbReference>
<comment type="caution">
    <text evidence="3">The sequence shown here is derived from an EMBL/GenBank/DDBJ whole genome shotgun (WGS) entry which is preliminary data.</text>
</comment>